<accession>A0A459YAR2</accession>
<dbReference type="Proteomes" id="UP000467247">
    <property type="component" value="Unassembled WGS sequence"/>
</dbReference>
<proteinExistence type="predicted"/>
<dbReference type="AlphaFoldDB" id="A0A459YAR2"/>
<dbReference type="EMBL" id="AABDDO010000001">
    <property type="protein sequence ID" value="EAG6762988.1"/>
    <property type="molecule type" value="Genomic_DNA"/>
</dbReference>
<reference evidence="1 5" key="2">
    <citation type="submission" date="2019-04" db="EMBL/GenBank/DDBJ databases">
        <authorList>
            <consortium name="GenomeTrakr network: Whole genome sequencing for foodborne pathogen traceback"/>
        </authorList>
    </citation>
    <scope>NUCLEOTIDE SEQUENCE [LARGE SCALE GENOMIC DNA]</scope>
    <source>
        <strain evidence="1 5">NRRL B-33244</strain>
    </source>
</reference>
<reference evidence="3" key="1">
    <citation type="journal article" date="2018" name="Genome Biol.">
        <title>SKESA: strategic k-mer extension for scrupulous assemblies.</title>
        <authorList>
            <person name="Souvorov A."/>
            <person name="Agarwala R."/>
            <person name="Lipman D.J."/>
        </authorList>
    </citation>
    <scope>NUCLEOTIDE SEQUENCE [LARGE SCALE GENOMIC DNA]</scope>
    <source>
        <strain evidence="3">CFIAFB20160038</strain>
    </source>
</reference>
<dbReference type="RefSeq" id="WP_061114017.1">
    <property type="nucleotide sequence ID" value="NZ_CP025560.1"/>
</dbReference>
<evidence type="ECO:0000313" key="4">
    <source>
        <dbReference type="Proteomes" id="UP000467247"/>
    </source>
</evidence>
<gene>
    <name evidence="1" type="ORF">AF817_07095</name>
    <name evidence="2" type="ORF">GT011_06980</name>
    <name evidence="3" type="ORF">GYU24_07370</name>
</gene>
<protein>
    <recommendedName>
        <fullName evidence="6">CHAT domain-containing protein</fullName>
    </recommendedName>
</protein>
<evidence type="ECO:0000313" key="2">
    <source>
        <dbReference type="EMBL" id="EDN8269086.1"/>
    </source>
</evidence>
<organism evidence="3">
    <name type="scientific">Listeria monocytogenes</name>
    <dbReference type="NCBI Taxonomy" id="1639"/>
    <lineage>
        <taxon>Bacteria</taxon>
        <taxon>Bacillati</taxon>
        <taxon>Bacillota</taxon>
        <taxon>Bacilli</taxon>
        <taxon>Bacillales</taxon>
        <taxon>Listeriaceae</taxon>
        <taxon>Listeria</taxon>
    </lineage>
</organism>
<dbReference type="EMBL" id="AANCZP010000001">
    <property type="protein sequence ID" value="EDN8269086.1"/>
    <property type="molecule type" value="Genomic_DNA"/>
</dbReference>
<evidence type="ECO:0000313" key="5">
    <source>
        <dbReference type="Proteomes" id="UP000535556"/>
    </source>
</evidence>
<name>A0A459YAR2_LISMN</name>
<reference evidence="3" key="4">
    <citation type="submission" date="2020-01" db="EMBL/GenBank/DDBJ databases">
        <authorList>
            <consortium name="NCBI Pathogen Detection Project"/>
        </authorList>
    </citation>
    <scope>NUCLEOTIDE SEQUENCE</scope>
    <source>
        <strain evidence="3">CFIAFB20160038</strain>
    </source>
</reference>
<dbReference type="EMBL" id="DAAIRR010000001">
    <property type="protein sequence ID" value="HAB9175528.1"/>
    <property type="molecule type" value="Genomic_DNA"/>
</dbReference>
<dbReference type="Proteomes" id="UP000535556">
    <property type="component" value="Unassembled WGS sequence"/>
</dbReference>
<comment type="caution">
    <text evidence="3">The sequence shown here is derived from an EMBL/GenBank/DDBJ whole genome shotgun (WGS) entry which is preliminary data.</text>
</comment>
<dbReference type="Proteomes" id="UP000840928">
    <property type="component" value="Unassembled WGS sequence"/>
</dbReference>
<sequence length="228" mass="25996">MSIVLLRNMLNQEMKSFGGFLNPIQNTCKLSGIESKIIYSPLKTEYLESFNSGDTFIIVAHGSPETIYHRFDHTLFQRHQILVDTNNLTQLKGMKIIAISCACARTLGPESVSSGDCKVFLGFENAIHFDKKDKTKAVCKYYDRYIRNIYKSVFENVLSKGIIENWTFEKISKVLEWELKKEAARAAQAEKKKSETAYFSREIEETIIAIANVASSIRVFGKIDERIS</sequence>
<evidence type="ECO:0000313" key="1">
    <source>
        <dbReference type="EMBL" id="EAG6762988.1"/>
    </source>
</evidence>
<evidence type="ECO:0000313" key="3">
    <source>
        <dbReference type="EMBL" id="HAB9175528.1"/>
    </source>
</evidence>
<reference evidence="2 4" key="3">
    <citation type="submission" date="2020-01" db="EMBL/GenBank/DDBJ databases">
        <authorList>
            <consortium name="GenomeTrakr: Next Generation Sequencing Network for Food Pathogen Tracability"/>
        </authorList>
    </citation>
    <scope>NUCLEOTIDE SEQUENCE [LARGE SCALE GENOMIC DNA]</scope>
    <source>
        <strain evidence="2 4">FDA00015028</strain>
    </source>
</reference>
<evidence type="ECO:0008006" key="6">
    <source>
        <dbReference type="Google" id="ProtNLM"/>
    </source>
</evidence>